<dbReference type="SUPFAM" id="SSF53649">
    <property type="entry name" value="Alkaline phosphatase-like"/>
    <property type="match status" value="1"/>
</dbReference>
<dbReference type="EMBL" id="CAJPIZ010000751">
    <property type="protein sequence ID" value="CAG2102209.1"/>
    <property type="molecule type" value="Genomic_DNA"/>
</dbReference>
<comment type="similarity">
    <text evidence="2">Belongs to the sulfatase family.</text>
</comment>
<evidence type="ECO:0000256" key="4">
    <source>
        <dbReference type="ARBA" id="ARBA00022837"/>
    </source>
</evidence>
<dbReference type="InterPro" id="IPR017850">
    <property type="entry name" value="Alkaline_phosphatase_core_sf"/>
</dbReference>
<keyword evidence="3" id="KW-0479">Metal-binding</keyword>
<gene>
    <name evidence="7" type="ORF">OSB1V03_LOCUS2249</name>
</gene>
<evidence type="ECO:0000313" key="7">
    <source>
        <dbReference type="EMBL" id="CAD7621779.1"/>
    </source>
</evidence>
<evidence type="ECO:0000256" key="5">
    <source>
        <dbReference type="ARBA" id="ARBA00023180"/>
    </source>
</evidence>
<reference evidence="7" key="1">
    <citation type="submission" date="2020-11" db="EMBL/GenBank/DDBJ databases">
        <authorList>
            <person name="Tran Van P."/>
        </authorList>
    </citation>
    <scope>NUCLEOTIDE SEQUENCE</scope>
</reference>
<keyword evidence="4" id="KW-0106">Calcium</keyword>
<dbReference type="CDD" id="cd16029">
    <property type="entry name" value="4-S"/>
    <property type="match status" value="1"/>
</dbReference>
<dbReference type="PANTHER" id="PTHR10342">
    <property type="entry name" value="ARYLSULFATASE"/>
    <property type="match status" value="1"/>
</dbReference>
<sequence>AIIVSLFAIYVSNGSTSRPNIIVFVADDLGWGDVGFRSDQLLTPNVDTLSADGIVLNNYYTSPVCSPSRGALLTSVHPIHSGLQNYVILTASPWGLPLNLKTLPQYLKHYDYSTHAVGKWHLGFYRHEFTPVYRGFDSHVGYWSGSGDYFDHTALEDKRFWGLDFRHNLDLITNATGIYSTHYFTDRSLRIIVDHNVSQPLFLYVAYQAVHGANNYARLQAPQKYIDMFGHIKSTDRRIFAAMAYAMDESIGLIVNKLNEQKMLENSILVFVSDNGGPASGFTGNAASNWPLRGVKATLWEGGIRVPAFIWSPLLNKTGYVSNALIHVSDLLPTILDAIGAQHLIQNTTTKTPIYGVSQWQTLSNNGRSARSELVHNIDPVWNVSAIRSGDWKLLQGLVFANWSQWYPPFGHSPQDLTRPLLGAHESVSRFQSIRDWHRFSCQSNKVLMRLKRHPNYDVLSDSIIDCGPKPANASINCKPDIDLCLYDVRSDPCEYHNVANKYPQVVKLLWNKLLTINETAVNPGTKPSDPSCDPALHNYAWSCWRDSQGVQH</sequence>
<dbReference type="InterPro" id="IPR047115">
    <property type="entry name" value="ARSB"/>
</dbReference>
<dbReference type="InterPro" id="IPR000917">
    <property type="entry name" value="Sulfatase_N"/>
</dbReference>
<evidence type="ECO:0000259" key="6">
    <source>
        <dbReference type="Pfam" id="PF00884"/>
    </source>
</evidence>
<dbReference type="Gene3D" id="3.30.1120.10">
    <property type="match status" value="1"/>
</dbReference>
<dbReference type="OrthoDB" id="103349at2759"/>
<proteinExistence type="inferred from homology"/>
<feature type="domain" description="Sulfatase N-terminal" evidence="6">
    <location>
        <begin position="19"/>
        <end position="340"/>
    </location>
</feature>
<name>A0A7R9KF69_9ACAR</name>
<dbReference type="Proteomes" id="UP000759131">
    <property type="component" value="Unassembled WGS sequence"/>
</dbReference>
<dbReference type="Gene3D" id="3.40.720.10">
    <property type="entry name" value="Alkaline Phosphatase, subunit A"/>
    <property type="match status" value="1"/>
</dbReference>
<dbReference type="EMBL" id="OC855326">
    <property type="protein sequence ID" value="CAD7621779.1"/>
    <property type="molecule type" value="Genomic_DNA"/>
</dbReference>
<protein>
    <recommendedName>
        <fullName evidence="6">Sulfatase N-terminal domain-containing protein</fullName>
    </recommendedName>
</protein>
<feature type="non-terminal residue" evidence="7">
    <location>
        <position position="1"/>
    </location>
</feature>
<evidence type="ECO:0000256" key="2">
    <source>
        <dbReference type="ARBA" id="ARBA00008779"/>
    </source>
</evidence>
<dbReference type="AlphaFoldDB" id="A0A7R9KF69"/>
<evidence type="ECO:0000256" key="1">
    <source>
        <dbReference type="ARBA" id="ARBA00001913"/>
    </source>
</evidence>
<dbReference type="GO" id="GO:0008484">
    <property type="term" value="F:sulfuric ester hydrolase activity"/>
    <property type="evidence" value="ECO:0007669"/>
    <property type="project" value="InterPro"/>
</dbReference>
<organism evidence="7">
    <name type="scientific">Medioppia subpectinata</name>
    <dbReference type="NCBI Taxonomy" id="1979941"/>
    <lineage>
        <taxon>Eukaryota</taxon>
        <taxon>Metazoa</taxon>
        <taxon>Ecdysozoa</taxon>
        <taxon>Arthropoda</taxon>
        <taxon>Chelicerata</taxon>
        <taxon>Arachnida</taxon>
        <taxon>Acari</taxon>
        <taxon>Acariformes</taxon>
        <taxon>Sarcoptiformes</taxon>
        <taxon>Oribatida</taxon>
        <taxon>Brachypylina</taxon>
        <taxon>Oppioidea</taxon>
        <taxon>Oppiidae</taxon>
        <taxon>Medioppia</taxon>
    </lineage>
</organism>
<dbReference type="Pfam" id="PF00884">
    <property type="entry name" value="Sulfatase"/>
    <property type="match status" value="1"/>
</dbReference>
<dbReference type="PANTHER" id="PTHR10342:SF273">
    <property type="entry name" value="RE14504P"/>
    <property type="match status" value="1"/>
</dbReference>
<evidence type="ECO:0000313" key="8">
    <source>
        <dbReference type="Proteomes" id="UP000759131"/>
    </source>
</evidence>
<keyword evidence="8" id="KW-1185">Reference proteome</keyword>
<evidence type="ECO:0000256" key="3">
    <source>
        <dbReference type="ARBA" id="ARBA00022723"/>
    </source>
</evidence>
<dbReference type="GO" id="GO:0046872">
    <property type="term" value="F:metal ion binding"/>
    <property type="evidence" value="ECO:0007669"/>
    <property type="project" value="UniProtKB-KW"/>
</dbReference>
<comment type="cofactor">
    <cofactor evidence="1">
        <name>Ca(2+)</name>
        <dbReference type="ChEBI" id="CHEBI:29108"/>
    </cofactor>
</comment>
<accession>A0A7R9KF69</accession>
<keyword evidence="5" id="KW-0325">Glycoprotein</keyword>